<reference evidence="8 9" key="1">
    <citation type="submission" date="2019-03" db="EMBL/GenBank/DDBJ databases">
        <title>Draft genome sequences of novel Actinobacteria.</title>
        <authorList>
            <person name="Sahin N."/>
            <person name="Ay H."/>
            <person name="Saygin H."/>
        </authorList>
    </citation>
    <scope>NUCLEOTIDE SEQUENCE [LARGE SCALE GENOMIC DNA]</scope>
    <source>
        <strain evidence="8 9">6K102</strain>
    </source>
</reference>
<dbReference type="GO" id="GO:0022857">
    <property type="term" value="F:transmembrane transporter activity"/>
    <property type="evidence" value="ECO:0007669"/>
    <property type="project" value="InterPro"/>
</dbReference>
<dbReference type="Proteomes" id="UP000295136">
    <property type="component" value="Unassembled WGS sequence"/>
</dbReference>
<keyword evidence="5 6" id="KW-0472">Membrane</keyword>
<dbReference type="PANTHER" id="PTHR23513">
    <property type="entry name" value="INTEGRAL MEMBRANE EFFLUX PROTEIN-RELATED"/>
    <property type="match status" value="1"/>
</dbReference>
<evidence type="ECO:0000256" key="4">
    <source>
        <dbReference type="ARBA" id="ARBA00022989"/>
    </source>
</evidence>
<gene>
    <name evidence="8" type="ORF">E1295_21305</name>
</gene>
<feature type="transmembrane region" description="Helical" evidence="6">
    <location>
        <begin position="125"/>
        <end position="143"/>
    </location>
</feature>
<evidence type="ECO:0000256" key="3">
    <source>
        <dbReference type="ARBA" id="ARBA00022692"/>
    </source>
</evidence>
<keyword evidence="9" id="KW-1185">Reference proteome</keyword>
<dbReference type="AlphaFoldDB" id="A0A4V2ZA95"/>
<feature type="domain" description="Major facilitator superfamily (MFS) profile" evidence="7">
    <location>
        <begin position="11"/>
        <end position="254"/>
    </location>
</feature>
<feature type="transmembrane region" description="Helical" evidence="6">
    <location>
        <begin position="189"/>
        <end position="206"/>
    </location>
</feature>
<evidence type="ECO:0000313" key="8">
    <source>
        <dbReference type="EMBL" id="TDE48532.1"/>
    </source>
</evidence>
<dbReference type="SUPFAM" id="SSF103473">
    <property type="entry name" value="MFS general substrate transporter"/>
    <property type="match status" value="1"/>
</dbReference>
<keyword evidence="2" id="KW-1003">Cell membrane</keyword>
<sequence length="254" mass="26065">MVPAALFGAPALLYAAAGLLLLGMRGVYLALPTQAKQPLRQDIGEALRYLWAHRILRSLTISAELLNLANAGYFGVFVLWAVGDGSMMGLEPGEYGLMTTAFAVGATFGGLLSGRAAGLFGEVRTLVGAWLISSLMLLVPVLVPSPWALYPTTVLWGLVGAAGNVLVISTRQRLIPAELLGRVNSAYRLVGMGGMPAGAALGGVVAELAGVGAVLVGAACVCPAAVGVVWRAVSDRISGPVTSAAAHSDISRSR</sequence>
<comment type="caution">
    <text evidence="8">The sequence shown here is derived from an EMBL/GenBank/DDBJ whole genome shotgun (WGS) entry which is preliminary data.</text>
</comment>
<dbReference type="PANTHER" id="PTHR23513:SF6">
    <property type="entry name" value="MAJOR FACILITATOR SUPERFAMILY ASSOCIATED DOMAIN-CONTAINING PROTEIN"/>
    <property type="match status" value="1"/>
</dbReference>
<evidence type="ECO:0000259" key="7">
    <source>
        <dbReference type="PROSITE" id="PS50850"/>
    </source>
</evidence>
<feature type="transmembrane region" description="Helical" evidence="6">
    <location>
        <begin position="12"/>
        <end position="31"/>
    </location>
</feature>
<dbReference type="Pfam" id="PF07690">
    <property type="entry name" value="MFS_1"/>
    <property type="match status" value="1"/>
</dbReference>
<feature type="transmembrane region" description="Helical" evidence="6">
    <location>
        <begin position="95"/>
        <end position="113"/>
    </location>
</feature>
<dbReference type="GO" id="GO:0005886">
    <property type="term" value="C:plasma membrane"/>
    <property type="evidence" value="ECO:0007669"/>
    <property type="project" value="UniProtKB-SubCell"/>
</dbReference>
<protein>
    <submittedName>
        <fullName evidence="8">MFS transporter</fullName>
    </submittedName>
</protein>
<comment type="subcellular location">
    <subcellularLocation>
        <location evidence="1">Cell membrane</location>
        <topology evidence="1">Multi-pass membrane protein</topology>
    </subcellularLocation>
</comment>
<evidence type="ECO:0000256" key="5">
    <source>
        <dbReference type="ARBA" id="ARBA00023136"/>
    </source>
</evidence>
<feature type="transmembrane region" description="Helical" evidence="6">
    <location>
        <begin position="212"/>
        <end position="233"/>
    </location>
</feature>
<feature type="transmembrane region" description="Helical" evidence="6">
    <location>
        <begin position="149"/>
        <end position="168"/>
    </location>
</feature>
<name>A0A4V2ZA95_9ACTN</name>
<dbReference type="PROSITE" id="PS50850">
    <property type="entry name" value="MFS"/>
    <property type="match status" value="1"/>
</dbReference>
<dbReference type="InterPro" id="IPR036259">
    <property type="entry name" value="MFS_trans_sf"/>
</dbReference>
<evidence type="ECO:0000256" key="2">
    <source>
        <dbReference type="ARBA" id="ARBA00022475"/>
    </source>
</evidence>
<accession>A0A4V2ZA95</accession>
<evidence type="ECO:0000313" key="9">
    <source>
        <dbReference type="Proteomes" id="UP000295136"/>
    </source>
</evidence>
<evidence type="ECO:0000256" key="6">
    <source>
        <dbReference type="SAM" id="Phobius"/>
    </source>
</evidence>
<dbReference type="Gene3D" id="1.20.1250.20">
    <property type="entry name" value="MFS general substrate transporter like domains"/>
    <property type="match status" value="1"/>
</dbReference>
<dbReference type="InterPro" id="IPR020846">
    <property type="entry name" value="MFS_dom"/>
</dbReference>
<keyword evidence="4 6" id="KW-1133">Transmembrane helix</keyword>
<organism evidence="8 9">
    <name type="scientific">Nonomuraea mesophila</name>
    <dbReference type="NCBI Taxonomy" id="2530382"/>
    <lineage>
        <taxon>Bacteria</taxon>
        <taxon>Bacillati</taxon>
        <taxon>Actinomycetota</taxon>
        <taxon>Actinomycetes</taxon>
        <taxon>Streptosporangiales</taxon>
        <taxon>Streptosporangiaceae</taxon>
        <taxon>Nonomuraea</taxon>
    </lineage>
</organism>
<keyword evidence="3 6" id="KW-0812">Transmembrane</keyword>
<feature type="transmembrane region" description="Helical" evidence="6">
    <location>
        <begin position="65"/>
        <end position="83"/>
    </location>
</feature>
<proteinExistence type="predicted"/>
<dbReference type="InterPro" id="IPR011701">
    <property type="entry name" value="MFS"/>
</dbReference>
<dbReference type="EMBL" id="SMLD01000054">
    <property type="protein sequence ID" value="TDE48532.1"/>
    <property type="molecule type" value="Genomic_DNA"/>
</dbReference>
<evidence type="ECO:0000256" key="1">
    <source>
        <dbReference type="ARBA" id="ARBA00004651"/>
    </source>
</evidence>